<feature type="transmembrane region" description="Helical" evidence="1">
    <location>
        <begin position="243"/>
        <end position="265"/>
    </location>
</feature>
<evidence type="ECO:0000256" key="1">
    <source>
        <dbReference type="SAM" id="Phobius"/>
    </source>
</evidence>
<organism evidence="2">
    <name type="scientific">viral metagenome</name>
    <dbReference type="NCBI Taxonomy" id="1070528"/>
    <lineage>
        <taxon>unclassified sequences</taxon>
        <taxon>metagenomes</taxon>
        <taxon>organismal metagenomes</taxon>
    </lineage>
</organism>
<sequence>MRLIKTLLFGSFLFNHLTSSIKRLWIIRHCDKPNSNSNPCCSEVGYERSSKWHIYFSKVFDKTNKIQIYASNYNEKKRCIVTPYFQYNANKYCQKSQRMILTANAISQSFVNSNFTNIYHKEINNIFCVGESRQLISHLLSKHDITDAIIVWEHTEILDMIRRFHIKIRKWPNKHIYDLVFLLDITSNKLFYECFDYLTNNTKCTSKVDLWLKNTATSRIDTFKHDTNSYSLQSFRNETQISISLYSFILYITVIVLIFVIYYYLDNIRKRLCYPQRLEYIEI</sequence>
<name>A0A6C0E171_9ZZZZ</name>
<reference evidence="2" key="1">
    <citation type="journal article" date="2020" name="Nature">
        <title>Giant virus diversity and host interactions through global metagenomics.</title>
        <authorList>
            <person name="Schulz F."/>
            <person name="Roux S."/>
            <person name="Paez-Espino D."/>
            <person name="Jungbluth S."/>
            <person name="Walsh D.A."/>
            <person name="Denef V.J."/>
            <person name="McMahon K.D."/>
            <person name="Konstantinidis K.T."/>
            <person name="Eloe-Fadrosh E.A."/>
            <person name="Kyrpides N.C."/>
            <person name="Woyke T."/>
        </authorList>
    </citation>
    <scope>NUCLEOTIDE SEQUENCE</scope>
    <source>
        <strain evidence="2">GVMAG-M-3300023179-114</strain>
    </source>
</reference>
<keyword evidence="1" id="KW-0812">Transmembrane</keyword>
<protein>
    <submittedName>
        <fullName evidence="2">Uncharacterized protein</fullName>
    </submittedName>
</protein>
<evidence type="ECO:0000313" key="2">
    <source>
        <dbReference type="EMBL" id="QHT22764.1"/>
    </source>
</evidence>
<accession>A0A6C0E171</accession>
<dbReference type="EMBL" id="MN739720">
    <property type="protein sequence ID" value="QHT22764.1"/>
    <property type="molecule type" value="Genomic_DNA"/>
</dbReference>
<dbReference type="AlphaFoldDB" id="A0A6C0E171"/>
<proteinExistence type="predicted"/>
<keyword evidence="1" id="KW-1133">Transmembrane helix</keyword>
<keyword evidence="1" id="KW-0472">Membrane</keyword>